<dbReference type="AlphaFoldDB" id="A0A5B0WN14"/>
<name>A0A5B0WN14_9GAMM</name>
<accession>A0A5B0WN14</accession>
<dbReference type="PANTHER" id="PTHR30087">
    <property type="entry name" value="INNER MEMBRANE PROTEIN"/>
    <property type="match status" value="1"/>
</dbReference>
<dbReference type="EMBL" id="VTUX01000011">
    <property type="protein sequence ID" value="KAA1188216.1"/>
    <property type="molecule type" value="Genomic_DNA"/>
</dbReference>
<evidence type="ECO:0000259" key="1">
    <source>
        <dbReference type="Pfam" id="PF08349"/>
    </source>
</evidence>
<proteinExistence type="predicted"/>
<dbReference type="Pfam" id="PF08349">
    <property type="entry name" value="DUF1722"/>
    <property type="match status" value="1"/>
</dbReference>
<dbReference type="PIRSF" id="PIRSF037004">
    <property type="entry name" value="UCP037004"/>
    <property type="match status" value="1"/>
</dbReference>
<dbReference type="Proteomes" id="UP000323708">
    <property type="component" value="Unassembled WGS sequence"/>
</dbReference>
<sequence>MPAQDVTGNDANKPLIGIGSCLAGNAVRYNGQTKAPNQHVRALCETFNARAFCPEMGIGLGVPRPPIHLVGSESSVRLVDVETHTQDHTEAVRDYARNVLRQAPELSGYILVKASPSCGYDRVKRFNEKGNLAAYDQRGIFAAALAEFDPLLPLEDDGRLNDPSLRESFVSRVYTYHQWQLLLSEGLTAAGLVAFYSRYKYLAMAHHVPSYKSLGRMVANAGKEDLNQLGDQFISTLMAALTQRATRRSHSNVLFHLAGYLKRQLGPAERQRLSELIDQYRTGLVPLVVPVTMLKHHFANNPNAYIEQQTFLSPYPDELKLRNLV</sequence>
<reference evidence="2 3" key="1">
    <citation type="submission" date="2019-09" db="EMBL/GenBank/DDBJ databases">
        <authorList>
            <person name="Chen X.-Y."/>
        </authorList>
    </citation>
    <scope>NUCLEOTIDE SEQUENCE [LARGE SCALE GENOMIC DNA]</scope>
    <source>
        <strain evidence="2 3">NY5</strain>
    </source>
</reference>
<gene>
    <name evidence="2" type="ORF">F0M18_19485</name>
</gene>
<keyword evidence="3" id="KW-1185">Reference proteome</keyword>
<protein>
    <submittedName>
        <fullName evidence="2">DUF1722 domain-containing protein</fullName>
    </submittedName>
</protein>
<dbReference type="InterPro" id="IPR013560">
    <property type="entry name" value="DUF1722"/>
</dbReference>
<dbReference type="InterPro" id="IPR017087">
    <property type="entry name" value="UCP037004"/>
</dbReference>
<dbReference type="RefSeq" id="WP_149613136.1">
    <property type="nucleotide sequence ID" value="NZ_VTUX01000011.1"/>
</dbReference>
<comment type="caution">
    <text evidence="2">The sequence shown here is derived from an EMBL/GenBank/DDBJ whole genome shotgun (WGS) entry which is preliminary data.</text>
</comment>
<dbReference type="PANTHER" id="PTHR30087:SF0">
    <property type="entry name" value="INNER MEMBRANE PROTEIN"/>
    <property type="match status" value="1"/>
</dbReference>
<dbReference type="Pfam" id="PF04463">
    <property type="entry name" value="2-thiour_desulf"/>
    <property type="match status" value="1"/>
</dbReference>
<evidence type="ECO:0000313" key="2">
    <source>
        <dbReference type="EMBL" id="KAA1188216.1"/>
    </source>
</evidence>
<evidence type="ECO:0000313" key="3">
    <source>
        <dbReference type="Proteomes" id="UP000323708"/>
    </source>
</evidence>
<organism evidence="2 3">
    <name type="scientific">Pseudohalioglobus sediminis</name>
    <dbReference type="NCBI Taxonomy" id="2606449"/>
    <lineage>
        <taxon>Bacteria</taxon>
        <taxon>Pseudomonadati</taxon>
        <taxon>Pseudomonadota</taxon>
        <taxon>Gammaproteobacteria</taxon>
        <taxon>Cellvibrionales</taxon>
        <taxon>Halieaceae</taxon>
        <taxon>Pseudohalioglobus</taxon>
    </lineage>
</organism>
<feature type="domain" description="DUF1722" evidence="1">
    <location>
        <begin position="200"/>
        <end position="316"/>
    </location>
</feature>
<dbReference type="InterPro" id="IPR007553">
    <property type="entry name" value="2-thiour_desulf"/>
</dbReference>